<dbReference type="EMBL" id="KL363208">
    <property type="protein sequence ID" value="KFD54384.1"/>
    <property type="molecule type" value="Genomic_DNA"/>
</dbReference>
<keyword evidence="2" id="KW-1185">Reference proteome</keyword>
<sequence>MERTAFLEEMRMTILPEDIDEDLCYPNKAISTAQLDVLNYARRLHYVKFSHSVMKCIDDERLNVATYQYFVGMLARQRAIPHRLLLFLIPQSFLFLMLLQEFANLFSGCRIRYDHRKAVIKRNKAISTAQLDVLNYARRLHYVKFSHSVMKCIDDERLNVATYQYFVGTFSWQRAIPHRLLLFLIPQADSWEEVLSVKFPNYVKFYNAAVSYFDYAEEHDETCYHPLEALLLLKPYINAVLNRRSLLLLVQFNLRSEFSLVICLLGFSPQEFSTGEGMGPSQHSLFAQMWVISSMMCTLRTILFASSVAFAPHGLHLFAFIINKHGRTSNSLSAKQWMRSFRQAKVHCVCSVLNEVAVSGSAVKMPGGPVANSTIADVYEVFILFHFT</sequence>
<accession>A0A085MAY8</accession>
<proteinExistence type="predicted"/>
<evidence type="ECO:0000313" key="1">
    <source>
        <dbReference type="EMBL" id="KFD54384.1"/>
    </source>
</evidence>
<gene>
    <name evidence="1" type="ORF">M513_04727</name>
</gene>
<protein>
    <submittedName>
        <fullName evidence="1">Uncharacterized protein</fullName>
    </submittedName>
</protein>
<name>A0A085MAY8_9BILA</name>
<organism evidence="1 2">
    <name type="scientific">Trichuris suis</name>
    <name type="common">pig whipworm</name>
    <dbReference type="NCBI Taxonomy" id="68888"/>
    <lineage>
        <taxon>Eukaryota</taxon>
        <taxon>Metazoa</taxon>
        <taxon>Ecdysozoa</taxon>
        <taxon>Nematoda</taxon>
        <taxon>Enoplea</taxon>
        <taxon>Dorylaimia</taxon>
        <taxon>Trichinellida</taxon>
        <taxon>Trichuridae</taxon>
        <taxon>Trichuris</taxon>
    </lineage>
</organism>
<dbReference type="AlphaFoldDB" id="A0A085MAY8"/>
<evidence type="ECO:0000313" key="2">
    <source>
        <dbReference type="Proteomes" id="UP000030764"/>
    </source>
</evidence>
<reference evidence="1 2" key="1">
    <citation type="journal article" date="2014" name="Nat. Genet.">
        <title>Genome and transcriptome of the porcine whipworm Trichuris suis.</title>
        <authorList>
            <person name="Jex A.R."/>
            <person name="Nejsum P."/>
            <person name="Schwarz E.M."/>
            <person name="Hu L."/>
            <person name="Young N.D."/>
            <person name="Hall R.S."/>
            <person name="Korhonen P.K."/>
            <person name="Liao S."/>
            <person name="Thamsborg S."/>
            <person name="Xia J."/>
            <person name="Xu P."/>
            <person name="Wang S."/>
            <person name="Scheerlinck J.P."/>
            <person name="Hofmann A."/>
            <person name="Sternberg P.W."/>
            <person name="Wang J."/>
            <person name="Gasser R.B."/>
        </authorList>
    </citation>
    <scope>NUCLEOTIDE SEQUENCE [LARGE SCALE GENOMIC DNA]</scope>
    <source>
        <strain evidence="1">DCEP-RM93M</strain>
    </source>
</reference>
<dbReference type="Proteomes" id="UP000030764">
    <property type="component" value="Unassembled WGS sequence"/>
</dbReference>